<dbReference type="AlphaFoldDB" id="A0A351U3F3"/>
<dbReference type="InterPro" id="IPR037024">
    <property type="entry name" value="NiFe_Hase_small_N_sf"/>
</dbReference>
<dbReference type="Proteomes" id="UP000777265">
    <property type="component" value="Unassembled WGS sequence"/>
</dbReference>
<dbReference type="PANTHER" id="PTHR42845:SF2">
    <property type="entry name" value="F420-NON-REDUCING HYDROGENASE VHU SUBUNIT G"/>
    <property type="match status" value="1"/>
</dbReference>
<accession>A0A351U3F3</accession>
<evidence type="ECO:0000256" key="2">
    <source>
        <dbReference type="ARBA" id="ARBA00022764"/>
    </source>
</evidence>
<dbReference type="InterPro" id="IPR006137">
    <property type="entry name" value="NADH_UbQ_OxRdtase-like_20kDa"/>
</dbReference>
<dbReference type="STRING" id="909663.GCA_000512235_02314"/>
<keyword evidence="2" id="KW-0574">Periplasm</keyword>
<dbReference type="GO" id="GO:0016491">
    <property type="term" value="F:oxidoreductase activity"/>
    <property type="evidence" value="ECO:0007669"/>
    <property type="project" value="UniProtKB-KW"/>
</dbReference>
<name>A0A351U3F3_9BACT</name>
<dbReference type="GO" id="GO:0051536">
    <property type="term" value="F:iron-sulfur cluster binding"/>
    <property type="evidence" value="ECO:0007669"/>
    <property type="project" value="InterPro"/>
</dbReference>
<dbReference type="PANTHER" id="PTHR42845">
    <property type="entry name" value="COENZYME F420-REDUCING HYDROGENASE, GAMMA SUBUNIT"/>
    <property type="match status" value="1"/>
</dbReference>
<reference evidence="5" key="1">
    <citation type="journal article" date="2020" name="Biotechnol. Biofuels">
        <title>New insights from the biogas microbiome by comprehensive genome-resolved metagenomics of nearly 1600 species originating from multiple anaerobic digesters.</title>
        <authorList>
            <person name="Campanaro S."/>
            <person name="Treu L."/>
            <person name="Rodriguez-R L.M."/>
            <person name="Kovalovszki A."/>
            <person name="Ziels R.M."/>
            <person name="Maus I."/>
            <person name="Zhu X."/>
            <person name="Kougias P.G."/>
            <person name="Basile A."/>
            <person name="Luo G."/>
            <person name="Schluter A."/>
            <person name="Konstantinidis K.T."/>
            <person name="Angelidaki I."/>
        </authorList>
    </citation>
    <scope>NUCLEOTIDE SEQUENCE</scope>
    <source>
        <strain evidence="5">AS06rmzACSIP_7</strain>
    </source>
</reference>
<organism evidence="5 6">
    <name type="scientific">Syntrophorhabdus aromaticivorans</name>
    <dbReference type="NCBI Taxonomy" id="328301"/>
    <lineage>
        <taxon>Bacteria</taxon>
        <taxon>Pseudomonadati</taxon>
        <taxon>Thermodesulfobacteriota</taxon>
        <taxon>Syntrophorhabdia</taxon>
        <taxon>Syntrophorhabdales</taxon>
        <taxon>Syntrophorhabdaceae</taxon>
        <taxon>Syntrophorhabdus</taxon>
    </lineage>
</organism>
<evidence type="ECO:0000256" key="1">
    <source>
        <dbReference type="ARBA" id="ARBA00004418"/>
    </source>
</evidence>
<reference evidence="5" key="2">
    <citation type="submission" date="2020-01" db="EMBL/GenBank/DDBJ databases">
        <authorList>
            <person name="Campanaro S."/>
        </authorList>
    </citation>
    <scope>NUCLEOTIDE SEQUENCE</scope>
    <source>
        <strain evidence="5">AS06rmzACSIP_7</strain>
    </source>
</reference>
<dbReference type="SUPFAM" id="SSF56770">
    <property type="entry name" value="HydA/Nqo6-like"/>
    <property type="match status" value="1"/>
</dbReference>
<dbReference type="EMBL" id="JAAYEE010000218">
    <property type="protein sequence ID" value="NLW36161.1"/>
    <property type="molecule type" value="Genomic_DNA"/>
</dbReference>
<feature type="domain" description="NADH:ubiquinone oxidoreductase-like 20kDa subunit" evidence="4">
    <location>
        <begin position="17"/>
        <end position="181"/>
    </location>
</feature>
<dbReference type="GO" id="GO:0042597">
    <property type="term" value="C:periplasmic space"/>
    <property type="evidence" value="ECO:0007669"/>
    <property type="project" value="UniProtKB-SubCell"/>
</dbReference>
<dbReference type="Gene3D" id="3.40.50.700">
    <property type="entry name" value="NADH:ubiquinone oxidoreductase-like, 20kDa subunit"/>
    <property type="match status" value="1"/>
</dbReference>
<keyword evidence="3" id="KW-0560">Oxidoreductase</keyword>
<comment type="subcellular location">
    <subcellularLocation>
        <location evidence="1">Periplasm</location>
    </subcellularLocation>
</comment>
<evidence type="ECO:0000256" key="3">
    <source>
        <dbReference type="ARBA" id="ARBA00023002"/>
    </source>
</evidence>
<comment type="caution">
    <text evidence="5">The sequence shown here is derived from an EMBL/GenBank/DDBJ whole genome shotgun (WGS) entry which is preliminary data.</text>
</comment>
<evidence type="ECO:0000259" key="4">
    <source>
        <dbReference type="Pfam" id="PF01058"/>
    </source>
</evidence>
<gene>
    <name evidence="5" type="ORF">GXY80_11895</name>
</gene>
<sequence length="324" mass="35624">MAENQKLKLALYWAASCGGCEIAMVELRDKLLIVDQVAEILFWPVAVDAKYKDVEAMPDKHIDVCFFNGAIRNTENEHLAHLLRQKSKVLVAFGSCACEGCIPGLANLYDRKGLFDAAYLESPSNDNSAKIVPQVTTQMPEGEIRIPELYDTVKTLAQVEDVDCFVPGCPPQAPQIWSVIEGIVAGDLPPKGAVVGAYDKAVCHECKYERHEKKIKKFYRIHEIIPDTVHCLFDQGIICAGPATRSGCGALCTKVDIPCRGCYGPPPHIEDQGAALMSAVATVVDADDDEEARRILDDIDDPAGTFYRFGLANSMLNRKRLPKE</sequence>
<proteinExistence type="predicted"/>
<evidence type="ECO:0000313" key="5">
    <source>
        <dbReference type="EMBL" id="NLW36161.1"/>
    </source>
</evidence>
<dbReference type="Pfam" id="PF01058">
    <property type="entry name" value="Oxidored_q6"/>
    <property type="match status" value="1"/>
</dbReference>
<evidence type="ECO:0000313" key="6">
    <source>
        <dbReference type="Proteomes" id="UP000777265"/>
    </source>
</evidence>
<protein>
    <submittedName>
        <fullName evidence="5">Oxidoreductase</fullName>
    </submittedName>
</protein>
<dbReference type="InterPro" id="IPR051349">
    <property type="entry name" value="Hydrogenase_assoc-protein"/>
</dbReference>